<name>A0ABP1HE14_9EUKA</name>
<sequence length="106" mass="12668">MFIMNAQVRIFVYNVLIYTHIRTSQVYKIRALIQLHDLDTQMKSKIMIFSFYIGIHGHNICYIVITNEKIAPEPVRSIPPPHMNREFQFNSEMRQRHTNLYGRQSN</sequence>
<dbReference type="EMBL" id="CAXDID020000026">
    <property type="protein sequence ID" value="CAL5990916.1"/>
    <property type="molecule type" value="Genomic_DNA"/>
</dbReference>
<evidence type="ECO:0000313" key="1">
    <source>
        <dbReference type="EMBL" id="CAL5990916.1"/>
    </source>
</evidence>
<evidence type="ECO:0000313" key="2">
    <source>
        <dbReference type="Proteomes" id="UP001642409"/>
    </source>
</evidence>
<comment type="caution">
    <text evidence="1">The sequence shown here is derived from an EMBL/GenBank/DDBJ whole genome shotgun (WGS) entry which is preliminary data.</text>
</comment>
<organism evidence="1 2">
    <name type="scientific">Hexamita inflata</name>
    <dbReference type="NCBI Taxonomy" id="28002"/>
    <lineage>
        <taxon>Eukaryota</taxon>
        <taxon>Metamonada</taxon>
        <taxon>Diplomonadida</taxon>
        <taxon>Hexamitidae</taxon>
        <taxon>Hexamitinae</taxon>
        <taxon>Hexamita</taxon>
    </lineage>
</organism>
<accession>A0ABP1HE14</accession>
<protein>
    <submittedName>
        <fullName evidence="1">Hypothetical_protein</fullName>
    </submittedName>
</protein>
<dbReference type="Proteomes" id="UP001642409">
    <property type="component" value="Unassembled WGS sequence"/>
</dbReference>
<proteinExistence type="predicted"/>
<gene>
    <name evidence="1" type="ORF">HINF_LOCUS11748</name>
</gene>
<reference evidence="1 2" key="1">
    <citation type="submission" date="2024-07" db="EMBL/GenBank/DDBJ databases">
        <authorList>
            <person name="Akdeniz Z."/>
        </authorList>
    </citation>
    <scope>NUCLEOTIDE SEQUENCE [LARGE SCALE GENOMIC DNA]</scope>
</reference>
<keyword evidence="2" id="KW-1185">Reference proteome</keyword>